<proteinExistence type="predicted"/>
<comment type="caution">
    <text evidence="2">The sequence shown here is derived from an EMBL/GenBank/DDBJ whole genome shotgun (WGS) entry which is preliminary data.</text>
</comment>
<gene>
    <name evidence="2" type="ORF">CSOL1703_00015306</name>
</gene>
<dbReference type="Proteomes" id="UP000775872">
    <property type="component" value="Unassembled WGS sequence"/>
</dbReference>
<sequence>YITFDKDKDNIIDNSKDRPGNNTEPTTAELLAAWWLLQLMNPEGRTPIKALNREADSAEWITKQSEVLNNSGHGKSINSTLIHSDNQVIPPQPDAFGQ</sequence>
<dbReference type="OrthoDB" id="10504802at2759"/>
<dbReference type="EMBL" id="CABFOC020000046">
    <property type="protein sequence ID" value="CAH0054113.1"/>
    <property type="molecule type" value="Genomic_DNA"/>
</dbReference>
<feature type="compositionally biased region" description="Basic and acidic residues" evidence="1">
    <location>
        <begin position="1"/>
        <end position="19"/>
    </location>
</feature>
<evidence type="ECO:0000313" key="3">
    <source>
        <dbReference type="Proteomes" id="UP000775872"/>
    </source>
</evidence>
<keyword evidence="3" id="KW-1185">Reference proteome</keyword>
<name>A0A9P0ENR6_9HYPO</name>
<feature type="non-terminal residue" evidence="2">
    <location>
        <position position="98"/>
    </location>
</feature>
<organism evidence="2 3">
    <name type="scientific">Clonostachys solani</name>
    <dbReference type="NCBI Taxonomy" id="160281"/>
    <lineage>
        <taxon>Eukaryota</taxon>
        <taxon>Fungi</taxon>
        <taxon>Dikarya</taxon>
        <taxon>Ascomycota</taxon>
        <taxon>Pezizomycotina</taxon>
        <taxon>Sordariomycetes</taxon>
        <taxon>Hypocreomycetidae</taxon>
        <taxon>Hypocreales</taxon>
        <taxon>Bionectriaceae</taxon>
        <taxon>Clonostachys</taxon>
    </lineage>
</organism>
<accession>A0A9P0ENR6</accession>
<feature type="non-terminal residue" evidence="2">
    <location>
        <position position="1"/>
    </location>
</feature>
<dbReference type="AlphaFoldDB" id="A0A9P0ENR6"/>
<evidence type="ECO:0000256" key="1">
    <source>
        <dbReference type="SAM" id="MobiDB-lite"/>
    </source>
</evidence>
<feature type="compositionally biased region" description="Polar residues" evidence="1">
    <location>
        <begin position="69"/>
        <end position="89"/>
    </location>
</feature>
<protein>
    <submittedName>
        <fullName evidence="2">Uncharacterized protein</fullName>
    </submittedName>
</protein>
<evidence type="ECO:0000313" key="2">
    <source>
        <dbReference type="EMBL" id="CAH0054113.1"/>
    </source>
</evidence>
<feature type="region of interest" description="Disordered" evidence="1">
    <location>
        <begin position="1"/>
        <end position="25"/>
    </location>
</feature>
<feature type="region of interest" description="Disordered" evidence="1">
    <location>
        <begin position="69"/>
        <end position="98"/>
    </location>
</feature>
<reference evidence="2" key="1">
    <citation type="submission" date="2021-10" db="EMBL/GenBank/DDBJ databases">
        <authorList>
            <person name="Piombo E."/>
        </authorList>
    </citation>
    <scope>NUCLEOTIDE SEQUENCE</scope>
</reference>